<dbReference type="GO" id="GO:0032267">
    <property type="term" value="F:tRNA(Ile)-lysidine synthase activity"/>
    <property type="evidence" value="ECO:0007669"/>
    <property type="project" value="UniProtKB-EC"/>
</dbReference>
<dbReference type="EC" id="6.3.4.19" evidence="8"/>
<dbReference type="InterPro" id="IPR014729">
    <property type="entry name" value="Rossmann-like_a/b/a_fold"/>
</dbReference>
<evidence type="ECO:0000313" key="10">
    <source>
        <dbReference type="EMBL" id="AEW21644.1"/>
    </source>
</evidence>
<dbReference type="InterPro" id="IPR012094">
    <property type="entry name" value="tRNA_Ile_lys_synt"/>
</dbReference>
<comment type="function">
    <text evidence="8">Ligates lysine onto the cytidine present at position 34 of the AUA codon-specific tRNA(Ile) that contains the anticodon CAU, in an ATP-dependent manner. Cytidine is converted to lysidine, thus changing the amino acid specificity of the tRNA from methionine to isoleucine.</text>
</comment>
<keyword evidence="2 8" id="KW-0963">Cytoplasm</keyword>
<reference evidence="11" key="1">
    <citation type="submission" date="2011-12" db="EMBL/GenBank/DDBJ databases">
        <title>Complete sequence of Tannerella forsythia ATCC 43037.</title>
        <authorList>
            <person name="Dewhirst F."/>
            <person name="Tanner A."/>
            <person name="Izard J."/>
            <person name="Brinkac L."/>
            <person name="Durkin A.S."/>
            <person name="Hostetler J."/>
            <person name="Shetty J."/>
            <person name="Torralba M."/>
            <person name="Gill S."/>
            <person name="Nelson K."/>
        </authorList>
    </citation>
    <scope>NUCLEOTIDE SEQUENCE [LARGE SCALE GENOMIC DNA]</scope>
    <source>
        <strain evidence="11">ATCC 43037 / JCM 10827 / CCUG 33226 / KCTC 5666 / FDC 338</strain>
    </source>
</reference>
<dbReference type="KEGG" id="tfo:BFO_2697"/>
<sequence length="450" mass="52030">MSVSLLFYSPNMLRTIRKYIERHNLLQPDVQIIVGLSGGADSVALIHVLNRLNYPCIAAHCNFHLRGAEADRDEAFARQIGESLQIPFEKKDFDTVGYANTHKISIEMAARELRYRWFETLRTTYHAQAIAVAHHQDDSIETVLMNLIRGTGIGGLHGIRPKNGYVVRPLMAVSRSTIEIWLEQQKITYRQDSTNLSDAYTRNVIRLRLLPLMEKINPSVRKAILRTSQHLSDVEMIYRSDIEKKRASLLDDRERISISRLLQSEAPPTVLYELIKPYGFTRELTQTIFNSLCGEPGKTFFAPETDYQILKDREHLILSQKHNRDETIYPVEVDGILHTPINLRTEVRAVDPSFIIHKHPCVATFDCDKLTLPLTLRTWRRGDWFIPFGMKGRQKLSDYFSDHKFSRLQKEQTWLLCSGENIVWIVGRRTDHRYRVGSTTKNVLIATVFE</sequence>
<dbReference type="SUPFAM" id="SSF56037">
    <property type="entry name" value="PheT/TilS domain"/>
    <property type="match status" value="1"/>
</dbReference>
<dbReference type="CDD" id="cd01992">
    <property type="entry name" value="TilS_N"/>
    <property type="match status" value="1"/>
</dbReference>
<dbReference type="InterPro" id="IPR012796">
    <property type="entry name" value="Lysidine-tRNA-synth_C"/>
</dbReference>
<dbReference type="EMBL" id="CP003191">
    <property type="protein sequence ID" value="AEW21644.1"/>
    <property type="molecule type" value="Genomic_DNA"/>
</dbReference>
<proteinExistence type="inferred from homology"/>
<evidence type="ECO:0000256" key="3">
    <source>
        <dbReference type="ARBA" id="ARBA00022598"/>
    </source>
</evidence>
<feature type="domain" description="Lysidine-tRNA(Ile) synthetase C-terminal" evidence="9">
    <location>
        <begin position="374"/>
        <end position="446"/>
    </location>
</feature>
<dbReference type="Pfam" id="PF11734">
    <property type="entry name" value="TilS_C"/>
    <property type="match status" value="1"/>
</dbReference>
<keyword evidence="11" id="KW-1185">Reference proteome</keyword>
<dbReference type="SMART" id="SM00977">
    <property type="entry name" value="TilS_C"/>
    <property type="match status" value="1"/>
</dbReference>
<dbReference type="eggNOG" id="COG0037">
    <property type="taxonomic scope" value="Bacteria"/>
</dbReference>
<comment type="subcellular location">
    <subcellularLocation>
        <location evidence="1 8">Cytoplasm</location>
    </subcellularLocation>
</comment>
<dbReference type="PANTHER" id="PTHR43033:SF1">
    <property type="entry name" value="TRNA(ILE)-LYSIDINE SYNTHASE-RELATED"/>
    <property type="match status" value="1"/>
</dbReference>
<evidence type="ECO:0000259" key="9">
    <source>
        <dbReference type="SMART" id="SM00977"/>
    </source>
</evidence>
<keyword evidence="3 8" id="KW-0436">Ligase</keyword>
<dbReference type="NCBIfam" id="TIGR02432">
    <property type="entry name" value="lysidine_TilS_N"/>
    <property type="match status" value="1"/>
</dbReference>
<keyword evidence="6 8" id="KW-0067">ATP-binding</keyword>
<dbReference type="GO" id="GO:0005737">
    <property type="term" value="C:cytoplasm"/>
    <property type="evidence" value="ECO:0007669"/>
    <property type="project" value="UniProtKB-SubCell"/>
</dbReference>
<dbReference type="PANTHER" id="PTHR43033">
    <property type="entry name" value="TRNA(ILE)-LYSIDINE SYNTHASE-RELATED"/>
    <property type="match status" value="1"/>
</dbReference>
<dbReference type="InterPro" id="IPR011063">
    <property type="entry name" value="TilS/TtcA_N"/>
</dbReference>
<evidence type="ECO:0000256" key="6">
    <source>
        <dbReference type="ARBA" id="ARBA00022840"/>
    </source>
</evidence>
<dbReference type="HAMAP" id="MF_01161">
    <property type="entry name" value="tRNA_Ile_lys_synt"/>
    <property type="match status" value="1"/>
</dbReference>
<dbReference type="HOGENOM" id="CLU_018869_0_1_10"/>
<evidence type="ECO:0000256" key="8">
    <source>
        <dbReference type="HAMAP-Rule" id="MF_01161"/>
    </source>
</evidence>
<dbReference type="STRING" id="203275.BFO_2697"/>
<evidence type="ECO:0000256" key="2">
    <source>
        <dbReference type="ARBA" id="ARBA00022490"/>
    </source>
</evidence>
<dbReference type="AlphaFoldDB" id="G8UMA1"/>
<comment type="similarity">
    <text evidence="8">Belongs to the tRNA(Ile)-lysidine synthase family.</text>
</comment>
<dbReference type="Pfam" id="PF01171">
    <property type="entry name" value="ATP_bind_3"/>
    <property type="match status" value="1"/>
</dbReference>
<dbReference type="GO" id="GO:0005524">
    <property type="term" value="F:ATP binding"/>
    <property type="evidence" value="ECO:0007669"/>
    <property type="project" value="UniProtKB-UniRule"/>
</dbReference>
<evidence type="ECO:0000313" key="11">
    <source>
        <dbReference type="Proteomes" id="UP000005436"/>
    </source>
</evidence>
<dbReference type="NCBIfam" id="TIGR02433">
    <property type="entry name" value="lysidine_TilS_C"/>
    <property type="match status" value="1"/>
</dbReference>
<evidence type="ECO:0000256" key="5">
    <source>
        <dbReference type="ARBA" id="ARBA00022741"/>
    </source>
</evidence>
<dbReference type="GO" id="GO:0006400">
    <property type="term" value="P:tRNA modification"/>
    <property type="evidence" value="ECO:0007669"/>
    <property type="project" value="UniProtKB-UniRule"/>
</dbReference>
<gene>
    <name evidence="8 10" type="primary">tilS</name>
    <name evidence="10" type="ordered locus">BFO_2697</name>
</gene>
<organism evidence="10 11">
    <name type="scientific">Tannerella forsythia (strain ATCC 43037 / JCM 10827 / CCUG 21028 A / KCTC 5666 / FDC 338)</name>
    <name type="common">Bacteroides forsythus</name>
    <dbReference type="NCBI Taxonomy" id="203275"/>
    <lineage>
        <taxon>Bacteria</taxon>
        <taxon>Pseudomonadati</taxon>
        <taxon>Bacteroidota</taxon>
        <taxon>Bacteroidia</taxon>
        <taxon>Bacteroidales</taxon>
        <taxon>Tannerellaceae</taxon>
        <taxon>Tannerella</taxon>
    </lineage>
</organism>
<comment type="domain">
    <text evidence="8">The N-terminal region contains the highly conserved SGGXDS motif, predicted to be a P-loop motif involved in ATP binding.</text>
</comment>
<keyword evidence="5 8" id="KW-0547">Nucleotide-binding</keyword>
<feature type="binding site" evidence="8">
    <location>
        <begin position="37"/>
        <end position="42"/>
    </location>
    <ligand>
        <name>ATP</name>
        <dbReference type="ChEBI" id="CHEBI:30616"/>
    </ligand>
</feature>
<comment type="catalytic activity">
    <reaction evidence="7 8">
        <text>cytidine(34) in tRNA(Ile2) + L-lysine + ATP = lysidine(34) in tRNA(Ile2) + AMP + diphosphate + H(+)</text>
        <dbReference type="Rhea" id="RHEA:43744"/>
        <dbReference type="Rhea" id="RHEA-COMP:10625"/>
        <dbReference type="Rhea" id="RHEA-COMP:10670"/>
        <dbReference type="ChEBI" id="CHEBI:15378"/>
        <dbReference type="ChEBI" id="CHEBI:30616"/>
        <dbReference type="ChEBI" id="CHEBI:32551"/>
        <dbReference type="ChEBI" id="CHEBI:33019"/>
        <dbReference type="ChEBI" id="CHEBI:82748"/>
        <dbReference type="ChEBI" id="CHEBI:83665"/>
        <dbReference type="ChEBI" id="CHEBI:456215"/>
        <dbReference type="EC" id="6.3.4.19"/>
    </reaction>
</comment>
<evidence type="ECO:0000256" key="4">
    <source>
        <dbReference type="ARBA" id="ARBA00022694"/>
    </source>
</evidence>
<dbReference type="InterPro" id="IPR012795">
    <property type="entry name" value="tRNA_Ile_lys_synt_N"/>
</dbReference>
<dbReference type="SUPFAM" id="SSF52402">
    <property type="entry name" value="Adenine nucleotide alpha hydrolases-like"/>
    <property type="match status" value="1"/>
</dbReference>
<evidence type="ECO:0000256" key="7">
    <source>
        <dbReference type="ARBA" id="ARBA00048539"/>
    </source>
</evidence>
<name>G8UMA1_TANFA</name>
<keyword evidence="4 8" id="KW-0819">tRNA processing</keyword>
<accession>G8UMA1</accession>
<dbReference type="Gene3D" id="3.40.50.620">
    <property type="entry name" value="HUPs"/>
    <property type="match status" value="1"/>
</dbReference>
<protein>
    <recommendedName>
        <fullName evidence="8">tRNA(Ile)-lysidine synthase</fullName>
        <ecNumber evidence="8">6.3.4.19</ecNumber>
    </recommendedName>
    <alternativeName>
        <fullName evidence="8">tRNA(Ile)-2-lysyl-cytidine synthase</fullName>
    </alternativeName>
    <alternativeName>
        <fullName evidence="8">tRNA(Ile)-lysidine synthetase</fullName>
    </alternativeName>
</protein>
<dbReference type="Proteomes" id="UP000005436">
    <property type="component" value="Chromosome"/>
</dbReference>
<evidence type="ECO:0000256" key="1">
    <source>
        <dbReference type="ARBA" id="ARBA00004496"/>
    </source>
</evidence>
<dbReference type="PATRIC" id="fig|203275.8.peg.2305"/>